<organism evidence="2 3">
    <name type="scientific">Glarea lozoyensis (strain ATCC 20868 / MF5171)</name>
    <dbReference type="NCBI Taxonomy" id="1116229"/>
    <lineage>
        <taxon>Eukaryota</taxon>
        <taxon>Fungi</taxon>
        <taxon>Dikarya</taxon>
        <taxon>Ascomycota</taxon>
        <taxon>Pezizomycotina</taxon>
        <taxon>Leotiomycetes</taxon>
        <taxon>Helotiales</taxon>
        <taxon>Helotiaceae</taxon>
        <taxon>Glarea</taxon>
    </lineage>
</organism>
<dbReference type="GeneID" id="19466272"/>
<dbReference type="Pfam" id="PF06985">
    <property type="entry name" value="HET"/>
    <property type="match status" value="1"/>
</dbReference>
<accession>S3DQ76</accession>
<proteinExistence type="predicted"/>
<dbReference type="RefSeq" id="XP_008079358.1">
    <property type="nucleotide sequence ID" value="XM_008081167.1"/>
</dbReference>
<evidence type="ECO:0000259" key="1">
    <source>
        <dbReference type="Pfam" id="PF06985"/>
    </source>
</evidence>
<evidence type="ECO:0000313" key="2">
    <source>
        <dbReference type="EMBL" id="EPE34206.1"/>
    </source>
</evidence>
<reference evidence="2 3" key="1">
    <citation type="journal article" date="2013" name="BMC Genomics">
        <title>Genomics-driven discovery of the pneumocandin biosynthetic gene cluster in the fungus Glarea lozoyensis.</title>
        <authorList>
            <person name="Chen L."/>
            <person name="Yue Q."/>
            <person name="Zhang X."/>
            <person name="Xiang M."/>
            <person name="Wang C."/>
            <person name="Li S."/>
            <person name="Che Y."/>
            <person name="Ortiz-Lopez F.J."/>
            <person name="Bills G.F."/>
            <person name="Liu X."/>
            <person name="An Z."/>
        </authorList>
    </citation>
    <scope>NUCLEOTIDE SEQUENCE [LARGE SCALE GENOMIC DNA]</scope>
    <source>
        <strain evidence="3">ATCC 20868 / MF5171</strain>
    </source>
</reference>
<dbReference type="eggNOG" id="KOG4177">
    <property type="taxonomic scope" value="Eukaryota"/>
</dbReference>
<gene>
    <name evidence="2" type="ORF">GLAREA_07219</name>
</gene>
<feature type="domain" description="Heterokaryon incompatibility" evidence="1">
    <location>
        <begin position="21"/>
        <end position="71"/>
    </location>
</feature>
<sequence>MFCSTRQGRVWQDLELLQPGKKDNIDWVWIDTCCIDKTFSTELSEAINSMYTWYENSHVCYVFLEDVPEHSPLFSRTPFKYARWFSRGWCLQELIAPRKIEFYSADWTEIGTQNSLRVLIEDITGVPVAILQKEASLADLTIAQKFSWAYRRRTTREEDEAYCLLGIFGISMPLLYGEGRQAFHRLRLEIMKNTEDYSLFLWTDQYESHGGSTGVLASSPAWFPKRGFEAKQRIMDDRPKESLKGFKYKNIESIFLDSRALRRLPFDLTRWSPLQMTTRRLYLYSLTKEVQPASPAQDASSANLRLPLEPKVLVFWTGCVYSQQYLCIVLDQDVKSGFLKFVRKPALNIVLVPPSQLESLQLTAIYLNTDWQRGNRIKIQRPFSLHQAFQHFEVLVTKKCPEEIVLVKTFPPLALCLAVNDARGERVYSGKIDLYARFWLDFWIFDGNSGVTTGKFRIKLELNGLWPAGTVCDLATDIEQRVFPSGAGHRTENLTDSDLLIIKRRHVSDKNPVSLDDPGGTLKIFGNNSSVYNETELGQLAPIEDGDRPTGKLKMGCWYR</sequence>
<dbReference type="Proteomes" id="UP000016922">
    <property type="component" value="Unassembled WGS sequence"/>
</dbReference>
<dbReference type="AlphaFoldDB" id="S3DQ76"/>
<dbReference type="PANTHER" id="PTHR10622:SF10">
    <property type="entry name" value="HET DOMAIN-CONTAINING PROTEIN"/>
    <property type="match status" value="1"/>
</dbReference>
<dbReference type="InterPro" id="IPR010730">
    <property type="entry name" value="HET"/>
</dbReference>
<dbReference type="PANTHER" id="PTHR10622">
    <property type="entry name" value="HET DOMAIN-CONTAINING PROTEIN"/>
    <property type="match status" value="1"/>
</dbReference>
<protein>
    <recommendedName>
        <fullName evidence="1">Heterokaryon incompatibility domain-containing protein</fullName>
    </recommendedName>
</protein>
<dbReference type="STRING" id="1116229.S3DQ76"/>
<dbReference type="KEGG" id="glz:GLAREA_07219"/>
<dbReference type="OrthoDB" id="674604at2759"/>
<evidence type="ECO:0000313" key="3">
    <source>
        <dbReference type="Proteomes" id="UP000016922"/>
    </source>
</evidence>
<dbReference type="HOGENOM" id="CLU_486652_0_0_1"/>
<keyword evidence="3" id="KW-1185">Reference proteome</keyword>
<dbReference type="EMBL" id="KE145357">
    <property type="protein sequence ID" value="EPE34206.1"/>
    <property type="molecule type" value="Genomic_DNA"/>
</dbReference>
<name>S3DQ76_GLAL2</name>